<name>A0A934Q148_9BURK</name>
<reference evidence="2" key="1">
    <citation type="submission" date="2020-12" db="EMBL/GenBank/DDBJ databases">
        <title>Ramlibacter sp. nov., isolated from a freshwater alga, Cryptomonas.</title>
        <authorList>
            <person name="Kim H.M."/>
            <person name="Jeon C.O."/>
        </authorList>
    </citation>
    <scope>NUCLEOTIDE SEQUENCE</scope>
    <source>
        <strain evidence="2">CrO1</strain>
    </source>
</reference>
<evidence type="ECO:0000313" key="2">
    <source>
        <dbReference type="EMBL" id="MBK0394265.1"/>
    </source>
</evidence>
<feature type="region of interest" description="Disordered" evidence="1">
    <location>
        <begin position="82"/>
        <end position="113"/>
    </location>
</feature>
<comment type="caution">
    <text evidence="2">The sequence shown here is derived from an EMBL/GenBank/DDBJ whole genome shotgun (WGS) entry which is preliminary data.</text>
</comment>
<dbReference type="RefSeq" id="WP_200789265.1">
    <property type="nucleotide sequence ID" value="NZ_JAEDAO010000001.1"/>
</dbReference>
<gene>
    <name evidence="2" type="ORF">I8E28_16805</name>
</gene>
<sequence>MKLVKSEAGQKVLKDRSVPLSPRQRAAFILFDGSKTVDQVLAATNAVGVTRDDVDYLLQLGLLELPSGAAAPDLAPAAAAPVAAAPVAAPPSRPKPQEQPEAAAPAGERTPQERYQAAYPIATKLTAGMGLRGFRLNLAVEQAMNYQQLCEVAPRIKDAVPPGAYLELHRALYG</sequence>
<keyword evidence="3" id="KW-1185">Reference proteome</keyword>
<proteinExistence type="predicted"/>
<protein>
    <submittedName>
        <fullName evidence="2">Uncharacterized protein</fullName>
    </submittedName>
</protein>
<accession>A0A934Q148</accession>
<dbReference type="Proteomes" id="UP000617041">
    <property type="component" value="Unassembled WGS sequence"/>
</dbReference>
<dbReference type="EMBL" id="JAEDAO010000001">
    <property type="protein sequence ID" value="MBK0394265.1"/>
    <property type="molecule type" value="Genomic_DNA"/>
</dbReference>
<evidence type="ECO:0000313" key="3">
    <source>
        <dbReference type="Proteomes" id="UP000617041"/>
    </source>
</evidence>
<evidence type="ECO:0000256" key="1">
    <source>
        <dbReference type="SAM" id="MobiDB-lite"/>
    </source>
</evidence>
<dbReference type="AlphaFoldDB" id="A0A934Q148"/>
<organism evidence="2 3">
    <name type="scientific">Ramlibacter algicola</name>
    <dbReference type="NCBI Taxonomy" id="2795217"/>
    <lineage>
        <taxon>Bacteria</taxon>
        <taxon>Pseudomonadati</taxon>
        <taxon>Pseudomonadota</taxon>
        <taxon>Betaproteobacteria</taxon>
        <taxon>Burkholderiales</taxon>
        <taxon>Comamonadaceae</taxon>
        <taxon>Ramlibacter</taxon>
    </lineage>
</organism>